<organism evidence="2">
    <name type="scientific">viral metagenome</name>
    <dbReference type="NCBI Taxonomy" id="1070528"/>
    <lineage>
        <taxon>unclassified sequences</taxon>
        <taxon>metagenomes</taxon>
        <taxon>organismal metagenomes</taxon>
    </lineage>
</organism>
<evidence type="ECO:0000256" key="1">
    <source>
        <dbReference type="SAM" id="Phobius"/>
    </source>
</evidence>
<accession>A0A6C0HG66</accession>
<keyword evidence="1" id="KW-0812">Transmembrane</keyword>
<dbReference type="EMBL" id="MN739946">
    <property type="protein sequence ID" value="QHT79155.1"/>
    <property type="molecule type" value="Genomic_DNA"/>
</dbReference>
<sequence length="63" mass="6960">MNHKVKASLTVGILFFILSSPYMYRIVDSLIPGTSYGGRPTTQGLLLHSLVFAGIVYLMMPRS</sequence>
<feature type="transmembrane region" description="Helical" evidence="1">
    <location>
        <begin position="7"/>
        <end position="24"/>
    </location>
</feature>
<proteinExistence type="predicted"/>
<name>A0A6C0HG66_9ZZZZ</name>
<reference evidence="2" key="1">
    <citation type="journal article" date="2020" name="Nature">
        <title>Giant virus diversity and host interactions through global metagenomics.</title>
        <authorList>
            <person name="Schulz F."/>
            <person name="Roux S."/>
            <person name="Paez-Espino D."/>
            <person name="Jungbluth S."/>
            <person name="Walsh D.A."/>
            <person name="Denef V.J."/>
            <person name="McMahon K.D."/>
            <person name="Konstantinidis K.T."/>
            <person name="Eloe-Fadrosh E.A."/>
            <person name="Kyrpides N.C."/>
            <person name="Woyke T."/>
        </authorList>
    </citation>
    <scope>NUCLEOTIDE SEQUENCE</scope>
    <source>
        <strain evidence="2">GVMAG-M-3300023179-99</strain>
    </source>
</reference>
<feature type="transmembrane region" description="Helical" evidence="1">
    <location>
        <begin position="44"/>
        <end position="60"/>
    </location>
</feature>
<dbReference type="AlphaFoldDB" id="A0A6C0HG66"/>
<protein>
    <submittedName>
        <fullName evidence="2">Uncharacterized protein</fullName>
    </submittedName>
</protein>
<keyword evidence="1" id="KW-0472">Membrane</keyword>
<evidence type="ECO:0000313" key="2">
    <source>
        <dbReference type="EMBL" id="QHT79155.1"/>
    </source>
</evidence>
<keyword evidence="1" id="KW-1133">Transmembrane helix</keyword>